<evidence type="ECO:0000313" key="3">
    <source>
        <dbReference type="Proteomes" id="UP000054481"/>
    </source>
</evidence>
<organism evidence="2 3">
    <name type="scientific">Hirsutella minnesotensis 3608</name>
    <dbReference type="NCBI Taxonomy" id="1043627"/>
    <lineage>
        <taxon>Eukaryota</taxon>
        <taxon>Fungi</taxon>
        <taxon>Dikarya</taxon>
        <taxon>Ascomycota</taxon>
        <taxon>Pezizomycotina</taxon>
        <taxon>Sordariomycetes</taxon>
        <taxon>Hypocreomycetidae</taxon>
        <taxon>Hypocreales</taxon>
        <taxon>Ophiocordycipitaceae</taxon>
        <taxon>Hirsutella</taxon>
    </lineage>
</organism>
<sequence>MLDDLTRAMSSLALHDGGDFDFQSINVRNLESFHWPRVFENLPGSNQQYARFGKKTMLPSPRRSEMTHSGSMILKDYDGDIVMSNTTPTKAKASHTQTPTSPDALDRNNRLRNVRESTAQKASPLPSVRSVKSIPTSQVSHTSAKSSKITKKAGTRKKELSQAVIYSQKFILGDATELLTQNGKHLLQAWTSLVKLTSFPPDVSIVDLNLHAAVSALNYVITGQEPHLQPRFGSVQLLGFLEALEKRRKQGRMSGLITSKIGHGDATGAIDVYLETLFLITKTRCSRNYVSKLKQQGERWCELSKGSVLSLAIYSKMAETFVHVILVPLTR</sequence>
<feature type="region of interest" description="Disordered" evidence="1">
    <location>
        <begin position="84"/>
        <end position="153"/>
    </location>
</feature>
<feature type="compositionally biased region" description="Polar residues" evidence="1">
    <location>
        <begin position="84"/>
        <end position="101"/>
    </location>
</feature>
<dbReference type="OrthoDB" id="10613520at2759"/>
<gene>
    <name evidence="2" type="ORF">HIM_10109</name>
</gene>
<keyword evidence="3" id="KW-1185">Reference proteome</keyword>
<accession>A0A0F7ZKE2</accession>
<proteinExistence type="predicted"/>
<name>A0A0F7ZKE2_9HYPO</name>
<protein>
    <submittedName>
        <fullName evidence="2">Uncharacterized protein</fullName>
    </submittedName>
</protein>
<evidence type="ECO:0000313" key="2">
    <source>
        <dbReference type="EMBL" id="KJZ70480.1"/>
    </source>
</evidence>
<dbReference type="Proteomes" id="UP000054481">
    <property type="component" value="Unassembled WGS sequence"/>
</dbReference>
<dbReference type="EMBL" id="KQ030622">
    <property type="protein sequence ID" value="KJZ70480.1"/>
    <property type="molecule type" value="Genomic_DNA"/>
</dbReference>
<evidence type="ECO:0000256" key="1">
    <source>
        <dbReference type="SAM" id="MobiDB-lite"/>
    </source>
</evidence>
<dbReference type="AlphaFoldDB" id="A0A0F7ZKE2"/>
<reference evidence="2 3" key="1">
    <citation type="journal article" date="2014" name="Genome Biol. Evol.">
        <title>Comparative genomics and transcriptomics analyses reveal divergent lifestyle features of nematode endoparasitic fungus Hirsutella minnesotensis.</title>
        <authorList>
            <person name="Lai Y."/>
            <person name="Liu K."/>
            <person name="Zhang X."/>
            <person name="Zhang X."/>
            <person name="Li K."/>
            <person name="Wang N."/>
            <person name="Shu C."/>
            <person name="Wu Y."/>
            <person name="Wang C."/>
            <person name="Bushley K.E."/>
            <person name="Xiang M."/>
            <person name="Liu X."/>
        </authorList>
    </citation>
    <scope>NUCLEOTIDE SEQUENCE [LARGE SCALE GENOMIC DNA]</scope>
    <source>
        <strain evidence="2 3">3608</strain>
    </source>
</reference>
<feature type="compositionally biased region" description="Basic and acidic residues" evidence="1">
    <location>
        <begin position="104"/>
        <end position="115"/>
    </location>
</feature>